<sequence>MMLAAANSAMGSAQLQSYPSVSLQPLNMAPGASGAMARSVSSPSKGSPLTPFSPSPFHTAASPPESNESHSGRDVKTRPRSRSNRAMKPLPSFMSNAGIDSTWVPPWSSPSSPDGTAVAKTNSFTSHDTAPTSQIPSPPPGILPPGTNPFLMSSSVQARNNPFARRDRSATVTQQSVSGSGSRPSTLELSKSIAINGSKQTPSSPLTTPPAGTASATVNGPSIVNTSPSPPPEEPTDPTADFDLAFILSGAEVATNTLAPNGPNADATGAPRKPSLAPSIEDSFIRFVNKFDDEYGERRDRWSYRLERPSADADHQGDYWRCENMGRYWVGKEPVDDGMTSAIDGFTPDNSLSIRYCPSESAVGGKGKGKAVAHARSRSYGSSGDEMGFGNRGAIPPGPLSPTLTPSQRRSNVRVQVKKHHRAPAFTLYLGPRAPRAISASRPSVLLAPKAYHLHTSVPQKGKQPSPIARTSSNGLPTSESLERVASGSLRSQSSQTALLAQARQGFPEYERPPFDSTSSSGHGHFNPALMPLDPPPVSLDLMSVAAATGRMTSVHNQAFDTLSPEDGQVVLEQLKQRSSLRIRISRAFGGNGGSKDSGAPNGSNHGDDSSRDGRSASPHVVAVGKPHKDHHHHHHAGRDDPHHGHTSGPHEAAFEPPWMLMTPMYVKEAVIAAERSMYTGFASLGLAVQPSKKSKRQAPPPSPVITPAMRRNSVLDSVPNEAMCMLLPLWDLTLDLEEDKRRRRQMVDDLDIDLDDLEEEDEDEQEEDAVDEMLVDEVVDAEALERKRLVKELAKRRKLMPPPRVERKYLLAYYVPFDAKRQSMAATTSPPPPPVPPLPNDHRTYERSSSEAVAPT</sequence>
<proteinExistence type="predicted"/>
<feature type="compositionally biased region" description="Pro residues" evidence="2">
    <location>
        <begin position="136"/>
        <end position="147"/>
    </location>
</feature>
<feature type="compositionally biased region" description="Polar residues" evidence="2">
    <location>
        <begin position="489"/>
        <end position="499"/>
    </location>
</feature>
<evidence type="ECO:0000313" key="4">
    <source>
        <dbReference type="Proteomes" id="UP000054248"/>
    </source>
</evidence>
<feature type="compositionally biased region" description="Basic residues" evidence="2">
    <location>
        <begin position="626"/>
        <end position="637"/>
    </location>
</feature>
<gene>
    <name evidence="3" type="ORF">M407DRAFT_224745</name>
</gene>
<feature type="compositionally biased region" description="Polar residues" evidence="2">
    <location>
        <begin position="39"/>
        <end position="52"/>
    </location>
</feature>
<feature type="region of interest" description="Disordered" evidence="2">
    <location>
        <begin position="586"/>
        <end position="655"/>
    </location>
</feature>
<feature type="compositionally biased region" description="Pro residues" evidence="2">
    <location>
        <begin position="830"/>
        <end position="840"/>
    </location>
</feature>
<dbReference type="OrthoDB" id="3357948at2759"/>
<feature type="region of interest" description="Disordered" evidence="2">
    <location>
        <begin position="379"/>
        <end position="408"/>
    </location>
</feature>
<feature type="compositionally biased region" description="Polar residues" evidence="2">
    <location>
        <begin position="170"/>
        <end position="206"/>
    </location>
</feature>
<feature type="region of interest" description="Disordered" evidence="2">
    <location>
        <begin position="23"/>
        <end position="276"/>
    </location>
</feature>
<feature type="compositionally biased region" description="Polar residues" evidence="2">
    <location>
        <begin position="119"/>
        <end position="134"/>
    </location>
</feature>
<organism evidence="3 4">
    <name type="scientific">Tulasnella calospora MUT 4182</name>
    <dbReference type="NCBI Taxonomy" id="1051891"/>
    <lineage>
        <taxon>Eukaryota</taxon>
        <taxon>Fungi</taxon>
        <taxon>Dikarya</taxon>
        <taxon>Basidiomycota</taxon>
        <taxon>Agaricomycotina</taxon>
        <taxon>Agaricomycetes</taxon>
        <taxon>Cantharellales</taxon>
        <taxon>Tulasnellaceae</taxon>
        <taxon>Tulasnella</taxon>
    </lineage>
</organism>
<evidence type="ECO:0000256" key="2">
    <source>
        <dbReference type="SAM" id="MobiDB-lite"/>
    </source>
</evidence>
<reference evidence="3 4" key="1">
    <citation type="submission" date="2014-04" db="EMBL/GenBank/DDBJ databases">
        <authorList>
            <consortium name="DOE Joint Genome Institute"/>
            <person name="Kuo A."/>
            <person name="Girlanda M."/>
            <person name="Perotto S."/>
            <person name="Kohler A."/>
            <person name="Nagy L.G."/>
            <person name="Floudas D."/>
            <person name="Copeland A."/>
            <person name="Barry K.W."/>
            <person name="Cichocki N."/>
            <person name="Veneault-Fourrey C."/>
            <person name="LaButti K."/>
            <person name="Lindquist E.A."/>
            <person name="Lipzen A."/>
            <person name="Lundell T."/>
            <person name="Morin E."/>
            <person name="Murat C."/>
            <person name="Sun H."/>
            <person name="Tunlid A."/>
            <person name="Henrissat B."/>
            <person name="Grigoriev I.V."/>
            <person name="Hibbett D.S."/>
            <person name="Martin F."/>
            <person name="Nordberg H.P."/>
            <person name="Cantor M.N."/>
            <person name="Hua S.X."/>
        </authorList>
    </citation>
    <scope>NUCLEOTIDE SEQUENCE [LARGE SCALE GENOMIC DNA]</scope>
    <source>
        <strain evidence="3 4">MUT 4182</strain>
    </source>
</reference>
<keyword evidence="1" id="KW-0175">Coiled coil</keyword>
<feature type="region of interest" description="Disordered" evidence="2">
    <location>
        <begin position="457"/>
        <end position="529"/>
    </location>
</feature>
<feature type="region of interest" description="Disordered" evidence="2">
    <location>
        <begin position="690"/>
        <end position="709"/>
    </location>
</feature>
<feature type="coiled-coil region" evidence="1">
    <location>
        <begin position="741"/>
        <end position="768"/>
    </location>
</feature>
<name>A0A0C3M9L7_9AGAM</name>
<reference evidence="4" key="2">
    <citation type="submission" date="2015-01" db="EMBL/GenBank/DDBJ databases">
        <title>Evolutionary Origins and Diversification of the Mycorrhizal Mutualists.</title>
        <authorList>
            <consortium name="DOE Joint Genome Institute"/>
            <consortium name="Mycorrhizal Genomics Consortium"/>
            <person name="Kohler A."/>
            <person name="Kuo A."/>
            <person name="Nagy L.G."/>
            <person name="Floudas D."/>
            <person name="Copeland A."/>
            <person name="Barry K.W."/>
            <person name="Cichocki N."/>
            <person name="Veneault-Fourrey C."/>
            <person name="LaButti K."/>
            <person name="Lindquist E.A."/>
            <person name="Lipzen A."/>
            <person name="Lundell T."/>
            <person name="Morin E."/>
            <person name="Murat C."/>
            <person name="Riley R."/>
            <person name="Ohm R."/>
            <person name="Sun H."/>
            <person name="Tunlid A."/>
            <person name="Henrissat B."/>
            <person name="Grigoriev I.V."/>
            <person name="Hibbett D.S."/>
            <person name="Martin F."/>
        </authorList>
    </citation>
    <scope>NUCLEOTIDE SEQUENCE [LARGE SCALE GENOMIC DNA]</scope>
    <source>
        <strain evidence="4">MUT 4182</strain>
    </source>
</reference>
<feature type="compositionally biased region" description="Polar residues" evidence="2">
    <location>
        <begin position="214"/>
        <end position="225"/>
    </location>
</feature>
<keyword evidence="4" id="KW-1185">Reference proteome</keyword>
<evidence type="ECO:0000256" key="1">
    <source>
        <dbReference type="SAM" id="Coils"/>
    </source>
</evidence>
<feature type="region of interest" description="Disordered" evidence="2">
    <location>
        <begin position="824"/>
        <end position="857"/>
    </location>
</feature>
<feature type="compositionally biased region" description="Basic and acidic residues" evidence="2">
    <location>
        <begin position="606"/>
        <end position="615"/>
    </location>
</feature>
<feature type="compositionally biased region" description="Basic and acidic residues" evidence="2">
    <location>
        <begin position="67"/>
        <end position="77"/>
    </location>
</feature>
<feature type="compositionally biased region" description="Polar residues" evidence="2">
    <location>
        <begin position="150"/>
        <end position="160"/>
    </location>
</feature>
<dbReference type="EMBL" id="KN822973">
    <property type="protein sequence ID" value="KIO30372.1"/>
    <property type="molecule type" value="Genomic_DNA"/>
</dbReference>
<evidence type="ECO:0000313" key="3">
    <source>
        <dbReference type="EMBL" id="KIO30372.1"/>
    </source>
</evidence>
<dbReference type="HOGENOM" id="CLU_333505_0_0_1"/>
<protein>
    <submittedName>
        <fullName evidence="3">Uncharacterized protein</fullName>
    </submittedName>
</protein>
<dbReference type="Proteomes" id="UP000054248">
    <property type="component" value="Unassembled WGS sequence"/>
</dbReference>
<feature type="compositionally biased region" description="Polar residues" evidence="2">
    <location>
        <begin position="469"/>
        <end position="480"/>
    </location>
</feature>
<accession>A0A0C3M9L7</accession>
<dbReference type="AlphaFoldDB" id="A0A0C3M9L7"/>
<feature type="compositionally biased region" description="Basic and acidic residues" evidence="2">
    <location>
        <begin position="841"/>
        <end position="850"/>
    </location>
</feature>